<reference evidence="1" key="1">
    <citation type="submission" date="2023-03" db="EMBL/GenBank/DDBJ databases">
        <title>Massive genome expansion in bonnet fungi (Mycena s.s.) driven by repeated elements and novel gene families across ecological guilds.</title>
        <authorList>
            <consortium name="Lawrence Berkeley National Laboratory"/>
            <person name="Harder C.B."/>
            <person name="Miyauchi S."/>
            <person name="Viragh M."/>
            <person name="Kuo A."/>
            <person name="Thoen E."/>
            <person name="Andreopoulos B."/>
            <person name="Lu D."/>
            <person name="Skrede I."/>
            <person name="Drula E."/>
            <person name="Henrissat B."/>
            <person name="Morin E."/>
            <person name="Kohler A."/>
            <person name="Barry K."/>
            <person name="LaButti K."/>
            <person name="Morin E."/>
            <person name="Salamov A."/>
            <person name="Lipzen A."/>
            <person name="Mereny Z."/>
            <person name="Hegedus B."/>
            <person name="Baldrian P."/>
            <person name="Stursova M."/>
            <person name="Weitz H."/>
            <person name="Taylor A."/>
            <person name="Grigoriev I.V."/>
            <person name="Nagy L.G."/>
            <person name="Martin F."/>
            <person name="Kauserud H."/>
        </authorList>
    </citation>
    <scope>NUCLEOTIDE SEQUENCE</scope>
    <source>
        <strain evidence="1">CBHHK200</strain>
    </source>
</reference>
<keyword evidence="2" id="KW-1185">Reference proteome</keyword>
<accession>A0AAD6WWQ2</accession>
<dbReference type="EMBL" id="JARJCM010000117">
    <property type="protein sequence ID" value="KAJ7028042.1"/>
    <property type="molecule type" value="Genomic_DNA"/>
</dbReference>
<comment type="caution">
    <text evidence="1">The sequence shown here is derived from an EMBL/GenBank/DDBJ whole genome shotgun (WGS) entry which is preliminary data.</text>
</comment>
<organism evidence="1 2">
    <name type="scientific">Mycena alexandri</name>
    <dbReference type="NCBI Taxonomy" id="1745969"/>
    <lineage>
        <taxon>Eukaryota</taxon>
        <taxon>Fungi</taxon>
        <taxon>Dikarya</taxon>
        <taxon>Basidiomycota</taxon>
        <taxon>Agaricomycotina</taxon>
        <taxon>Agaricomycetes</taxon>
        <taxon>Agaricomycetidae</taxon>
        <taxon>Agaricales</taxon>
        <taxon>Marasmiineae</taxon>
        <taxon>Mycenaceae</taxon>
        <taxon>Mycena</taxon>
    </lineage>
</organism>
<sequence>MDLTSIKEILAPTPHPNIAFFAAESSAHATRLVGSYTHNRDYQIALIRSESEGNSYVYKTRIKSRDRATITALPKHVFLLGEVLHTTAINTPKTKASSAFPSKKCKLTDTVVSSSWYEHVEDGDATTSDLIMIDFSCFAEVRGTTYARYASTYILRSTEDRRTDLQGMHNFGGRDNASTRHARERRFGESKAYALVAHKIQVLDEETSIKAGFVDPAKQASYGLDGLWISE</sequence>
<gene>
    <name evidence="1" type="ORF">C8F04DRAFT_1189054</name>
</gene>
<dbReference type="AlphaFoldDB" id="A0AAD6WWQ2"/>
<dbReference type="Proteomes" id="UP001218188">
    <property type="component" value="Unassembled WGS sequence"/>
</dbReference>
<evidence type="ECO:0000313" key="2">
    <source>
        <dbReference type="Proteomes" id="UP001218188"/>
    </source>
</evidence>
<name>A0AAD6WWQ2_9AGAR</name>
<evidence type="ECO:0000313" key="1">
    <source>
        <dbReference type="EMBL" id="KAJ7028042.1"/>
    </source>
</evidence>
<protein>
    <submittedName>
        <fullName evidence="1">Uncharacterized protein</fullName>
    </submittedName>
</protein>
<proteinExistence type="predicted"/>